<dbReference type="InterPro" id="IPR036691">
    <property type="entry name" value="Endo/exonu/phosph_ase_sf"/>
</dbReference>
<evidence type="ECO:0000259" key="4">
    <source>
        <dbReference type="PROSITE" id="PS50878"/>
    </source>
</evidence>
<evidence type="ECO:0000259" key="3">
    <source>
        <dbReference type="PROSITE" id="PS50158"/>
    </source>
</evidence>
<dbReference type="InterPro" id="IPR002156">
    <property type="entry name" value="RNaseH_domain"/>
</dbReference>
<reference evidence="5" key="1">
    <citation type="submission" date="2018-02" db="EMBL/GenBank/DDBJ databases">
        <authorList>
            <person name="Cohen D.B."/>
            <person name="Kent A.D."/>
        </authorList>
    </citation>
    <scope>NUCLEOTIDE SEQUENCE</scope>
</reference>
<dbReference type="SUPFAM" id="SSF56219">
    <property type="entry name" value="DNase I-like"/>
    <property type="match status" value="1"/>
</dbReference>
<dbReference type="PROSITE" id="PS50158">
    <property type="entry name" value="ZF_CCHC"/>
    <property type="match status" value="1"/>
</dbReference>
<dbReference type="GO" id="GO:0008270">
    <property type="term" value="F:zinc ion binding"/>
    <property type="evidence" value="ECO:0007669"/>
    <property type="project" value="UniProtKB-KW"/>
</dbReference>
<feature type="domain" description="CCHC-type" evidence="3">
    <location>
        <begin position="269"/>
        <end position="283"/>
    </location>
</feature>
<keyword evidence="1" id="KW-0863">Zinc-finger</keyword>
<proteinExistence type="predicted"/>
<dbReference type="InterPro" id="IPR026960">
    <property type="entry name" value="RVT-Znf"/>
</dbReference>
<dbReference type="GO" id="GO:0004523">
    <property type="term" value="F:RNA-DNA hybrid ribonuclease activity"/>
    <property type="evidence" value="ECO:0007669"/>
    <property type="project" value="InterPro"/>
</dbReference>
<dbReference type="Pfam" id="PF00078">
    <property type="entry name" value="RVT_1"/>
    <property type="match status" value="1"/>
</dbReference>
<dbReference type="Pfam" id="PF03372">
    <property type="entry name" value="Exo_endo_phos"/>
    <property type="match status" value="1"/>
</dbReference>
<organism evidence="5">
    <name type="scientific">Fagus sylvatica</name>
    <name type="common">Beechnut</name>
    <dbReference type="NCBI Taxonomy" id="28930"/>
    <lineage>
        <taxon>Eukaryota</taxon>
        <taxon>Viridiplantae</taxon>
        <taxon>Streptophyta</taxon>
        <taxon>Embryophyta</taxon>
        <taxon>Tracheophyta</taxon>
        <taxon>Spermatophyta</taxon>
        <taxon>Magnoliopsida</taxon>
        <taxon>eudicotyledons</taxon>
        <taxon>Gunneridae</taxon>
        <taxon>Pentapetalae</taxon>
        <taxon>rosids</taxon>
        <taxon>fabids</taxon>
        <taxon>Fagales</taxon>
        <taxon>Fagaceae</taxon>
        <taxon>Fagus</taxon>
    </lineage>
</organism>
<dbReference type="Pfam" id="PF14111">
    <property type="entry name" value="DUF4283"/>
    <property type="match status" value="1"/>
</dbReference>
<dbReference type="SUPFAM" id="SSF53098">
    <property type="entry name" value="Ribonuclease H-like"/>
    <property type="match status" value="1"/>
</dbReference>
<name>A0A2N9FCG1_FAGSY</name>
<dbReference type="PANTHER" id="PTHR33116:SF70">
    <property type="entry name" value="NON-LTR RETROELEMENT REVERSE TRANSCRIPTASE-LIKE PROTEIN"/>
    <property type="match status" value="1"/>
</dbReference>
<feature type="region of interest" description="Disordered" evidence="2">
    <location>
        <begin position="413"/>
        <end position="439"/>
    </location>
</feature>
<feature type="compositionally biased region" description="Basic residues" evidence="2">
    <location>
        <begin position="424"/>
        <end position="433"/>
    </location>
</feature>
<dbReference type="InterPro" id="IPR025558">
    <property type="entry name" value="DUF4283"/>
</dbReference>
<feature type="compositionally biased region" description="Polar residues" evidence="2">
    <location>
        <begin position="347"/>
        <end position="361"/>
    </location>
</feature>
<dbReference type="InterPro" id="IPR012337">
    <property type="entry name" value="RNaseH-like_sf"/>
</dbReference>
<dbReference type="PANTHER" id="PTHR33116">
    <property type="entry name" value="REVERSE TRANSCRIPTASE ZINC-BINDING DOMAIN-CONTAINING PROTEIN-RELATED-RELATED"/>
    <property type="match status" value="1"/>
</dbReference>
<dbReference type="Pfam" id="PF13966">
    <property type="entry name" value="zf-RVT"/>
    <property type="match status" value="1"/>
</dbReference>
<dbReference type="PROSITE" id="PS50878">
    <property type="entry name" value="RT_POL"/>
    <property type="match status" value="1"/>
</dbReference>
<keyword evidence="1" id="KW-0479">Metal-binding</keyword>
<dbReference type="Gene3D" id="3.30.420.10">
    <property type="entry name" value="Ribonuclease H-like superfamily/Ribonuclease H"/>
    <property type="match status" value="1"/>
</dbReference>
<dbReference type="CDD" id="cd06222">
    <property type="entry name" value="RNase_H_like"/>
    <property type="match status" value="1"/>
</dbReference>
<dbReference type="InterPro" id="IPR036397">
    <property type="entry name" value="RNaseH_sf"/>
</dbReference>
<dbReference type="Pfam" id="PF13456">
    <property type="entry name" value="RVT_3"/>
    <property type="match status" value="1"/>
</dbReference>
<protein>
    <recommendedName>
        <fullName evidence="6">Reverse transcriptase</fullName>
    </recommendedName>
</protein>
<evidence type="ECO:0000256" key="2">
    <source>
        <dbReference type="SAM" id="MobiDB-lite"/>
    </source>
</evidence>
<dbReference type="SUPFAM" id="SSF56672">
    <property type="entry name" value="DNA/RNA polymerases"/>
    <property type="match status" value="1"/>
</dbReference>
<keyword evidence="1" id="KW-0862">Zinc</keyword>
<evidence type="ECO:0000256" key="1">
    <source>
        <dbReference type="PROSITE-ProRule" id="PRU00047"/>
    </source>
</evidence>
<dbReference type="EMBL" id="OIVN01000735">
    <property type="protein sequence ID" value="SPC84795.1"/>
    <property type="molecule type" value="Genomic_DNA"/>
</dbReference>
<evidence type="ECO:0000313" key="5">
    <source>
        <dbReference type="EMBL" id="SPC84795.1"/>
    </source>
</evidence>
<dbReference type="InterPro" id="IPR001878">
    <property type="entry name" value="Znf_CCHC"/>
</dbReference>
<dbReference type="InterPro" id="IPR044730">
    <property type="entry name" value="RNase_H-like_dom_plant"/>
</dbReference>
<evidence type="ECO:0008006" key="6">
    <source>
        <dbReference type="Google" id="ProtNLM"/>
    </source>
</evidence>
<dbReference type="InterPro" id="IPR000477">
    <property type="entry name" value="RT_dom"/>
</dbReference>
<feature type="region of interest" description="Disordered" evidence="2">
    <location>
        <begin position="323"/>
        <end position="395"/>
    </location>
</feature>
<feature type="domain" description="Reverse transcriptase" evidence="4">
    <location>
        <begin position="1091"/>
        <end position="1372"/>
    </location>
</feature>
<accession>A0A2N9FCG1</accession>
<dbReference type="GO" id="GO:0003676">
    <property type="term" value="F:nucleic acid binding"/>
    <property type="evidence" value="ECO:0007669"/>
    <property type="project" value="InterPro"/>
</dbReference>
<gene>
    <name evidence="5" type="ORF">FSB_LOCUS12677</name>
</gene>
<feature type="compositionally biased region" description="Basic and acidic residues" evidence="2">
    <location>
        <begin position="328"/>
        <end position="346"/>
    </location>
</feature>
<dbReference type="InterPro" id="IPR043502">
    <property type="entry name" value="DNA/RNA_pol_sf"/>
</dbReference>
<dbReference type="InterPro" id="IPR005135">
    <property type="entry name" value="Endo/exonuclease/phosphatase"/>
</dbReference>
<sequence length="1960" mass="221048">MSIVNNAMECEFSKISSEEAAELQRSTKKVKENPPLSTSSYKQKLIGEIPGAYIQAFDLEKSSFTHESTLDENAEDVPIQETIDGIANVHLSMEVKIKIRDKWANSLIIKVFGRTVGFHFLHSRIMSMWKPSGRLNCVDLGHDFFLIRFGLVEDFDKVLRGGPWFIGNHYLSIRSWEPNFKPSVAVCSSVAVWARLPELPIEYYEANVLRHIGNAIGPVLRVDTQTASEARGRYARVCVQVDLYAPLTRAVRLGNLLQPVIYEGINTLCFSCGRLGHRKEYCPYLVRETVSPVVEEPISVAEHSKDLAGKYLEDYGPWSLVQHKKVGRKSDSRRHTSPSQDKKDTTFHSGFTGNDKQQYAKDTSIHSCDAMQGPRVSEGKRKLENQPPVAGGTVCPTGSQLIEPIFAFNADDFSSGKRSSSTKGKGRTPRHGPSRASTNGGIFLKGKIMEVPLIMMEHIKATPIATLGWYDQELMMAWKNIFPLTRESQSLGTLPFSDPAWQVWTNPWWEFMTDLPAPRNHQTLVWKTLPSISPEPILCESNPSEELAERRTLVDQPIAVCCLGNRAVKKLLQVFRPNHLFSLMVCQREMSLGIMEHTVTLMKGAGATKRFLKATGWSLMEQMRSLPQIDECPTPDLSLIMNIILWNCRGALNPNFRRSITDLINCHSPSLLIVTETRVGGARAKEITDSLPFDGAMHTDTIGYAGGIWLLWNSDVVDVSILAATEQEIHAVIKVRSSNFSWLLSSIYASPRFRERKILWENLIHVASLHNLPWLLAGDFNEVLSSEEKFGGLPIKLRRSELFHSCLNDCGMIDLGFHGPRFTWSNLRNVGNLIQERLDRGFANASWRDAFPEASVHHLTRTHSDHCPVLICLEKPPCLALPKPFIFQPVCAVAEWNREVFGNILWKKKNLIARLRGIQISLSTRPNTFLVNMERSLRSDYLVVLQQEEEFWSCKSRYNWLIQGDRNTAFFHLSTLVRRKRNRIFSLKDDMGNWIHLEAEIAHLVRQGFISLFCTSKGSAPRRHWDIQSWNASITDEESTILANPVSAEEVKTALWSMKPFKAPGPDGLHAGFFQRSWDTVGETVIKEVCEIFATGIMPNNLNQTLITLIPKCTGADCLSKFRPIGLCNTIYKVVTKIIVLRLRPLLRNLISPLQTAFVPGRKGLDNMIIVQELVHSLSLKKGKVGYVAIKIDLEKAYDRLEWHFIRDLLHLFKVPDFLAKVVMSCVSSSSISVLLNGGKLDSFLPTRGIRQGDPLSPYIFIMCMEFLSFLIHQSCGENLWNPVKASRNGPSFSHLFFADDLLLFAKADHKNCQSIKDVLDTFCELSGQKVNLHKSKAYFSPNVNSGLRSDLCSVLGIDSTPNLGRYLGVPIKHPGSSTHDFDFVVERVQNKLAGWKANLLSMAGRVVLTQAVSSAIPSYVMQGAVLPGITLKALDRINRNFIWGTTEVKRKTHLVSWRKLACHKFEGGLGVMAAKPKNLALAAKLCWRFRSNPHELWAQVPQVGDNICTLGSRWIPGTNSAINFWFDKWLTQGPIRSLIHGPFSFGEDSFCITNIYQDGTWHFHRLSFVLPDHVVLSIKALAVRQSTVGVNSLVWCSSSNGDFDSKNAYSLALNEKKNFSPFLGHWIWKLKTLPKIQFMLWKCFHRSLPVKDVLFCRNIVESPVCDICQEESETILHVLRDCSISRRFWIETGISSRSSLFFDSECLDWLKTNACNHTKLTDKPFTWSNFFLFGIWHLWFQRNKSIFQHINPNPTLHCFVEKLVIEFSYCVLGGFVDRISGHIQIRWEKPASNWSKLNSDGSFVHNTGIAGGGGLIRNSDGDWIMGYARNIGATSSEAAELWALRDGLTLCHQLQLTAVEVELDAKLIVNAITNNSCCHSALSPLIDDCRKLLSQLPQAKVLHCYREANFCADALAKMGTSLEQDFILYPLPPTHVNLMLDKDILGLFCNRLCNSLPNI</sequence>
<dbReference type="Gene3D" id="3.60.10.10">
    <property type="entry name" value="Endonuclease/exonuclease/phosphatase"/>
    <property type="match status" value="1"/>
</dbReference>
<dbReference type="CDD" id="cd01650">
    <property type="entry name" value="RT_nLTR_like"/>
    <property type="match status" value="1"/>
</dbReference>